<evidence type="ECO:0000313" key="17">
    <source>
        <dbReference type="Proteomes" id="UP000070220"/>
    </source>
</evidence>
<dbReference type="FunFam" id="2.70.70.10:FF:000001">
    <property type="entry name" value="PTS system glucose-specific IIA component"/>
    <property type="match status" value="1"/>
</dbReference>
<evidence type="ECO:0000256" key="7">
    <source>
        <dbReference type="ARBA" id="ARBA00022692"/>
    </source>
</evidence>
<dbReference type="GO" id="GO:0016301">
    <property type="term" value="F:kinase activity"/>
    <property type="evidence" value="ECO:0007669"/>
    <property type="project" value="UniProtKB-KW"/>
</dbReference>
<feature type="transmembrane region" description="Helical" evidence="12">
    <location>
        <begin position="90"/>
        <end position="111"/>
    </location>
</feature>
<feature type="transmembrane region" description="Helical" evidence="12">
    <location>
        <begin position="21"/>
        <end position="42"/>
    </location>
</feature>
<dbReference type="InterPro" id="IPR036878">
    <property type="entry name" value="Glu_permease_IIB"/>
</dbReference>
<dbReference type="EMBL" id="LQRP01000037">
    <property type="protein sequence ID" value="KXT98675.1"/>
    <property type="molecule type" value="Genomic_DNA"/>
</dbReference>
<dbReference type="SUPFAM" id="SSF55604">
    <property type="entry name" value="Glucose permease domain IIB"/>
    <property type="match status" value="1"/>
</dbReference>
<dbReference type="InterPro" id="IPR011300">
    <property type="entry name" value="PTS_IIBC"/>
</dbReference>
<dbReference type="Proteomes" id="UP000070220">
    <property type="component" value="Unassembled WGS sequence"/>
</dbReference>
<evidence type="ECO:0000256" key="1">
    <source>
        <dbReference type="ARBA" id="ARBA00004651"/>
    </source>
</evidence>
<feature type="transmembrane region" description="Helical" evidence="12">
    <location>
        <begin position="144"/>
        <end position="163"/>
    </location>
</feature>
<dbReference type="PANTHER" id="PTHR30009:SF8">
    <property type="entry name" value="PTS SYSTEM, IIBC COMPONENT"/>
    <property type="match status" value="1"/>
</dbReference>
<dbReference type="NCBIfam" id="TIGR02003">
    <property type="entry name" value="PTS-II-BC-unk1"/>
    <property type="match status" value="1"/>
</dbReference>
<evidence type="ECO:0000313" key="16">
    <source>
        <dbReference type="EMBL" id="KXT98675.1"/>
    </source>
</evidence>
<dbReference type="AlphaFoldDB" id="A0A139Q7Y1"/>
<keyword evidence="2" id="KW-0813">Transport</keyword>
<feature type="transmembrane region" description="Helical" evidence="12">
    <location>
        <begin position="313"/>
        <end position="330"/>
    </location>
</feature>
<dbReference type="InterPro" id="IPR003352">
    <property type="entry name" value="PTS_EIIC"/>
</dbReference>
<evidence type="ECO:0000256" key="5">
    <source>
        <dbReference type="ARBA" id="ARBA00022679"/>
    </source>
</evidence>
<keyword evidence="9 12" id="KW-1133">Transmembrane helix</keyword>
<evidence type="ECO:0000256" key="9">
    <source>
        <dbReference type="ARBA" id="ARBA00022989"/>
    </source>
</evidence>
<dbReference type="NCBIfam" id="TIGR00830">
    <property type="entry name" value="PTBA"/>
    <property type="match status" value="1"/>
</dbReference>
<evidence type="ECO:0000256" key="2">
    <source>
        <dbReference type="ARBA" id="ARBA00022448"/>
    </source>
</evidence>
<dbReference type="Pfam" id="PF00358">
    <property type="entry name" value="PTS_EIIA_1"/>
    <property type="match status" value="1"/>
</dbReference>
<dbReference type="PROSITE" id="PS51103">
    <property type="entry name" value="PTS_EIIC_TYPE_1"/>
    <property type="match status" value="1"/>
</dbReference>
<evidence type="ECO:0000259" key="13">
    <source>
        <dbReference type="PROSITE" id="PS51093"/>
    </source>
</evidence>
<feature type="transmembrane region" description="Helical" evidence="12">
    <location>
        <begin position="409"/>
        <end position="436"/>
    </location>
</feature>
<feature type="domain" description="PTS EIIC type-1" evidence="15">
    <location>
        <begin position="9"/>
        <end position="453"/>
    </location>
</feature>
<dbReference type="PROSITE" id="PS51093">
    <property type="entry name" value="PTS_EIIA_TYPE_1"/>
    <property type="match status" value="1"/>
</dbReference>
<comment type="subcellular location">
    <subcellularLocation>
        <location evidence="1">Cell membrane</location>
        <topology evidence="1">Multi-pass membrane protein</topology>
    </subcellularLocation>
</comment>
<dbReference type="RefSeq" id="WP_081102518.1">
    <property type="nucleotide sequence ID" value="NZ_KQ970370.1"/>
</dbReference>
<dbReference type="InterPro" id="IPR018113">
    <property type="entry name" value="PTrfase_EIIB_Cys"/>
</dbReference>
<keyword evidence="5 16" id="KW-0808">Transferase</keyword>
<dbReference type="InterPro" id="IPR001996">
    <property type="entry name" value="PTS_IIB_1"/>
</dbReference>
<dbReference type="GO" id="GO:0009401">
    <property type="term" value="P:phosphoenolpyruvate-dependent sugar phosphotransferase system"/>
    <property type="evidence" value="ECO:0007669"/>
    <property type="project" value="UniProtKB-KW"/>
</dbReference>
<dbReference type="PROSITE" id="PS00371">
    <property type="entry name" value="PTS_EIIA_TYPE_1_HIS"/>
    <property type="match status" value="1"/>
</dbReference>
<dbReference type="SUPFAM" id="SSF51261">
    <property type="entry name" value="Duplicated hybrid motif"/>
    <property type="match status" value="1"/>
</dbReference>
<evidence type="ECO:0000259" key="14">
    <source>
        <dbReference type="PROSITE" id="PS51098"/>
    </source>
</evidence>
<sequence length="728" mass="78117">MMKATFKNVLSFEFWQKFGKALMVVIAVMPAAGLMISIGKSIVMIDPNLAPLVITGGILEQIGWGVIGNLHILFALAIGGSWAKERAGGAFAAGLAFILINRITGTIFGVTGDMLKNPEAMVTTFFGGSIKVADYFISVLEAPALNMGVFVGIISGFVGATAYNKYYNFRKLPDALSFFNGKRFVPFVVILRSTIAAIVLAAFWPVVQTGINNFGIWIANSQETAPVLAPFLYGTLERLLLPFGLHHMLTIPMNYTALGGTYEVLTGAAKGTQVFGQDPLWLAWVTDLVNLKGSNADQYQHLLTTVTPARFKVGQMIGSFGILMGVIVAIYRNVDADKKHQYKGMMIATALATFLTGVTEPIEYMFMFIATPLYLVYSVVQGAAFAMADIVHLRVHSFGSIEFLTRTPLAINAGIGMDIVNFIWVTVLFAVIMYFIANFMIKKFNYATPGRNGNYETAEGASEEAAPGTPKVAAASQAVNIINLLGGRANIVDVDACMTRLRVTVKDADRVGTEEQWKAEGAMGLVMKGQGVQAIYGPKADVLKSDIQDILDSGEIIPETLPSQMTETQQNTVHYKGVTEEVYSVADGQVVALEQVDDPVFAQKMMGDGFAVEPANGNIVSPVTGTVSSIFPTKHALGLVTDSGLEVLVHIGLDTVSLEGKPFTVHVSEGQKVVAGDLLVTADLDAIREAGRKTSTVVVFTNGDVLKSVKLEQTGSLAAKTAVAKVEL</sequence>
<dbReference type="InterPro" id="IPR011055">
    <property type="entry name" value="Dup_hybrid_motif"/>
</dbReference>
<dbReference type="CDD" id="cd00212">
    <property type="entry name" value="PTS_IIB_glc"/>
    <property type="match status" value="1"/>
</dbReference>
<evidence type="ECO:0000256" key="10">
    <source>
        <dbReference type="ARBA" id="ARBA00023136"/>
    </source>
</evidence>
<feature type="transmembrane region" description="Helical" evidence="12">
    <location>
        <begin position="184"/>
        <end position="207"/>
    </location>
</feature>
<dbReference type="Gene3D" id="2.70.70.10">
    <property type="entry name" value="Glucose Permease (Domain IIA)"/>
    <property type="match status" value="1"/>
</dbReference>
<dbReference type="PATRIC" id="fig|1303.83.peg.1003"/>
<dbReference type="NCBIfam" id="TIGR00826">
    <property type="entry name" value="EIIB_glc"/>
    <property type="match status" value="1"/>
</dbReference>
<dbReference type="EC" id="2.7.1.69" evidence="16"/>
<feature type="transmembrane region" description="Helical" evidence="12">
    <location>
        <begin position="342"/>
        <end position="358"/>
    </location>
</feature>
<evidence type="ECO:0000259" key="15">
    <source>
        <dbReference type="PROSITE" id="PS51103"/>
    </source>
</evidence>
<keyword evidence="3" id="KW-1003">Cell membrane</keyword>
<evidence type="ECO:0000256" key="12">
    <source>
        <dbReference type="SAM" id="Phobius"/>
    </source>
</evidence>
<dbReference type="InterPro" id="IPR013013">
    <property type="entry name" value="PTS_EIIC_1"/>
</dbReference>
<dbReference type="Pfam" id="PF00367">
    <property type="entry name" value="PTS_EIIB"/>
    <property type="match status" value="1"/>
</dbReference>
<protein>
    <submittedName>
        <fullName evidence="16">PTS system, maltose and glucose-specific IIA or IIB or IIC component</fullName>
        <ecNumber evidence="16">2.7.1.69</ecNumber>
    </submittedName>
</protein>
<evidence type="ECO:0000256" key="6">
    <source>
        <dbReference type="ARBA" id="ARBA00022683"/>
    </source>
</evidence>
<evidence type="ECO:0000256" key="3">
    <source>
        <dbReference type="ARBA" id="ARBA00022475"/>
    </source>
</evidence>
<feature type="transmembrane region" description="Helical" evidence="12">
    <location>
        <begin position="62"/>
        <end position="83"/>
    </location>
</feature>
<dbReference type="PROSITE" id="PS01035">
    <property type="entry name" value="PTS_EIIB_TYPE_1_CYS"/>
    <property type="match status" value="1"/>
</dbReference>
<gene>
    <name evidence="16" type="ORF">SORDD30_00953</name>
</gene>
<accession>A0A139Q7Y1</accession>
<dbReference type="Gene3D" id="3.30.1360.60">
    <property type="entry name" value="Glucose permease domain IIB"/>
    <property type="match status" value="1"/>
</dbReference>
<dbReference type="InterPro" id="IPR050429">
    <property type="entry name" value="PTS_Glucose_EIICBA"/>
</dbReference>
<keyword evidence="6" id="KW-0598">Phosphotransferase system</keyword>
<dbReference type="GO" id="GO:0090563">
    <property type="term" value="F:protein-phosphocysteine-sugar phosphotransferase activity"/>
    <property type="evidence" value="ECO:0007669"/>
    <property type="project" value="TreeGrafter"/>
</dbReference>
<keyword evidence="10 12" id="KW-0472">Membrane</keyword>
<dbReference type="InterPro" id="IPR001127">
    <property type="entry name" value="PTS_EIIA_1_perm"/>
</dbReference>
<evidence type="ECO:0000256" key="11">
    <source>
        <dbReference type="PROSITE-ProRule" id="PRU00421"/>
    </source>
</evidence>
<dbReference type="GO" id="GO:0005886">
    <property type="term" value="C:plasma membrane"/>
    <property type="evidence" value="ECO:0007669"/>
    <property type="project" value="UniProtKB-SubCell"/>
</dbReference>
<dbReference type="PROSITE" id="PS51098">
    <property type="entry name" value="PTS_EIIB_TYPE_1"/>
    <property type="match status" value="1"/>
</dbReference>
<evidence type="ECO:0000256" key="8">
    <source>
        <dbReference type="ARBA" id="ARBA00022777"/>
    </source>
</evidence>
<keyword evidence="7 12" id="KW-0812">Transmembrane</keyword>
<comment type="caution">
    <text evidence="16">The sequence shown here is derived from an EMBL/GenBank/DDBJ whole genome shotgun (WGS) entry which is preliminary data.</text>
</comment>
<dbReference type="GO" id="GO:0008982">
    <property type="term" value="F:protein-N(PI)-phosphohistidine-sugar phosphotransferase activity"/>
    <property type="evidence" value="ECO:0007669"/>
    <property type="project" value="InterPro"/>
</dbReference>
<dbReference type="Pfam" id="PF02378">
    <property type="entry name" value="PTS_EIIC"/>
    <property type="match status" value="1"/>
</dbReference>
<dbReference type="PANTHER" id="PTHR30009">
    <property type="entry name" value="CYTOCHROME C-TYPE SYNTHESIS PROTEIN AND PTS TRANSMEMBRANE COMPONENT"/>
    <property type="match status" value="1"/>
</dbReference>
<feature type="active site" description="Phosphocysteine intermediate; for EIIB activity" evidence="11">
    <location>
        <position position="497"/>
    </location>
</feature>
<name>A0A139Q7Y1_STROR</name>
<keyword evidence="8" id="KW-0418">Kinase</keyword>
<proteinExistence type="predicted"/>
<feature type="transmembrane region" description="Helical" evidence="12">
    <location>
        <begin position="364"/>
        <end position="388"/>
    </location>
</feature>
<feature type="domain" description="PTS EIIA type-1" evidence="13">
    <location>
        <begin position="598"/>
        <end position="702"/>
    </location>
</feature>
<reference evidence="16 17" key="1">
    <citation type="submission" date="2016-01" db="EMBL/GenBank/DDBJ databases">
        <title>Highly variable Streptococcus oralis are common among viridans streptococci isolated from primates.</title>
        <authorList>
            <person name="Denapaite D."/>
            <person name="Rieger M."/>
            <person name="Koendgen S."/>
            <person name="Brueckner R."/>
            <person name="Ochigava I."/>
            <person name="Kappeler P."/>
            <person name="Maetz-Rensing K."/>
            <person name="Leendertz F."/>
            <person name="Hakenbeck R."/>
        </authorList>
    </citation>
    <scope>NUCLEOTIDE SEQUENCE [LARGE SCALE GENOMIC DNA]</scope>
    <source>
        <strain evidence="16 17">DD30</strain>
    </source>
</reference>
<organism evidence="16 17">
    <name type="scientific">Streptococcus oralis</name>
    <dbReference type="NCBI Taxonomy" id="1303"/>
    <lineage>
        <taxon>Bacteria</taxon>
        <taxon>Bacillati</taxon>
        <taxon>Bacillota</taxon>
        <taxon>Bacilli</taxon>
        <taxon>Lactobacillales</taxon>
        <taxon>Streptococcaceae</taxon>
        <taxon>Streptococcus</taxon>
    </lineage>
</organism>
<evidence type="ECO:0000256" key="4">
    <source>
        <dbReference type="ARBA" id="ARBA00022597"/>
    </source>
</evidence>
<keyword evidence="4" id="KW-0762">Sugar transport</keyword>
<feature type="domain" description="PTS EIIB type-1" evidence="14">
    <location>
        <begin position="475"/>
        <end position="557"/>
    </location>
</feature>